<dbReference type="InterPro" id="IPR014710">
    <property type="entry name" value="RmlC-like_jellyroll"/>
</dbReference>
<organism evidence="4 6">
    <name type="scientific">Xanthomonas fragariae</name>
    <dbReference type="NCBI Taxonomy" id="48664"/>
    <lineage>
        <taxon>Bacteria</taxon>
        <taxon>Pseudomonadati</taxon>
        <taxon>Pseudomonadota</taxon>
        <taxon>Gammaproteobacteria</taxon>
        <taxon>Lysobacterales</taxon>
        <taxon>Lysobacteraceae</taxon>
        <taxon>Xanthomonas</taxon>
    </lineage>
</organism>
<dbReference type="CDD" id="cd02208">
    <property type="entry name" value="cupin_RmlC-like"/>
    <property type="match status" value="1"/>
</dbReference>
<dbReference type="GeneID" id="61894836"/>
<evidence type="ECO:0000313" key="3">
    <source>
        <dbReference type="EMBL" id="SMQ99732.1"/>
    </source>
</evidence>
<keyword evidence="5" id="KW-1185">Reference proteome</keyword>
<dbReference type="STRING" id="48664.BER92_11855"/>
<dbReference type="Proteomes" id="UP000195953">
    <property type="component" value="Chromosome 1"/>
</dbReference>
<dbReference type="EMBL" id="LT853882">
    <property type="protein sequence ID" value="SMQ99732.1"/>
    <property type="molecule type" value="Genomic_DNA"/>
</dbReference>
<keyword evidence="1" id="KW-0479">Metal-binding</keyword>
<dbReference type="RefSeq" id="WP_040761992.1">
    <property type="nucleotide sequence ID" value="NZ_CP016830.1"/>
</dbReference>
<dbReference type="Gene3D" id="2.60.120.10">
    <property type="entry name" value="Jelly Rolls"/>
    <property type="match status" value="1"/>
</dbReference>
<feature type="domain" description="Cupin type-2" evidence="2">
    <location>
        <begin position="34"/>
        <end position="102"/>
    </location>
</feature>
<dbReference type="InterPro" id="IPR051610">
    <property type="entry name" value="GPI/OXD"/>
</dbReference>
<dbReference type="Pfam" id="PF07883">
    <property type="entry name" value="Cupin_2"/>
    <property type="match status" value="1"/>
</dbReference>
<dbReference type="KEGG" id="xfr:BER92_11855"/>
<evidence type="ECO:0000256" key="1">
    <source>
        <dbReference type="ARBA" id="ARBA00022723"/>
    </source>
</evidence>
<dbReference type="SUPFAM" id="SSF51182">
    <property type="entry name" value="RmlC-like cupins"/>
    <property type="match status" value="1"/>
</dbReference>
<dbReference type="PANTHER" id="PTHR35848:SF9">
    <property type="entry name" value="SLL1358 PROTEIN"/>
    <property type="match status" value="1"/>
</dbReference>
<dbReference type="InterPro" id="IPR011051">
    <property type="entry name" value="RmlC_Cupin_sf"/>
</dbReference>
<dbReference type="GO" id="GO:0046872">
    <property type="term" value="F:metal ion binding"/>
    <property type="evidence" value="ECO:0007669"/>
    <property type="project" value="UniProtKB-KW"/>
</dbReference>
<protein>
    <submittedName>
        <fullName evidence="4">Cupin</fullName>
    </submittedName>
</protein>
<dbReference type="Proteomes" id="UP000195877">
    <property type="component" value="Chromosome 1"/>
</dbReference>
<dbReference type="AlphaFoldDB" id="A0A1Y6H0L1"/>
<accession>A0A1Y6H0L1</accession>
<evidence type="ECO:0000313" key="4">
    <source>
        <dbReference type="EMBL" id="SMR03754.1"/>
    </source>
</evidence>
<dbReference type="InterPro" id="IPR013096">
    <property type="entry name" value="Cupin_2"/>
</dbReference>
<evidence type="ECO:0000313" key="6">
    <source>
        <dbReference type="Proteomes" id="UP000195953"/>
    </source>
</evidence>
<dbReference type="EMBL" id="LT853885">
    <property type="protein sequence ID" value="SMR03754.1"/>
    <property type="molecule type" value="Genomic_DNA"/>
</dbReference>
<reference evidence="3 5" key="1">
    <citation type="submission" date="2017-05" db="EMBL/GenBank/DDBJ databases">
        <authorList>
            <person name="Blom J."/>
        </authorList>
    </citation>
    <scope>NUCLEOTIDE SEQUENCE [LARGE SCALE GENOMIC DNA]</scope>
    <source>
        <strain evidence="3">PD885</strain>
    </source>
</reference>
<evidence type="ECO:0000259" key="2">
    <source>
        <dbReference type="Pfam" id="PF07883"/>
    </source>
</evidence>
<reference evidence="4 6" key="2">
    <citation type="submission" date="2017-05" db="EMBL/GenBank/DDBJ databases">
        <authorList>
            <person name="Song R."/>
            <person name="Chenine A.L."/>
            <person name="Ruprecht R.M."/>
        </authorList>
    </citation>
    <scope>NUCLEOTIDE SEQUENCE [LARGE SCALE GENOMIC DNA]</scope>
    <source>
        <strain evidence="4">PD5205</strain>
    </source>
</reference>
<evidence type="ECO:0000313" key="5">
    <source>
        <dbReference type="Proteomes" id="UP000195877"/>
    </source>
</evidence>
<sequence length="121" mass="13491">MAVISTDTAEHYLWGEACEGWHLLRDPTLSVLEERMPPGAAELRHRHSRARHFFYVLAGEVMLQLDGAKHVLRVGQGLHVPPGTTHQMHNLSDVEARFLVIYAPHGRGERIPAAARAKDAS</sequence>
<proteinExistence type="predicted"/>
<name>A0A1Y6H0L1_9XANT</name>
<gene>
    <name evidence="4" type="ORF">PD5205_02463</name>
    <name evidence="3" type="ORF">PD885_02500</name>
</gene>
<dbReference type="PANTHER" id="PTHR35848">
    <property type="entry name" value="OXALATE-BINDING PROTEIN"/>
    <property type="match status" value="1"/>
</dbReference>
<dbReference type="eggNOG" id="COG0662">
    <property type="taxonomic scope" value="Bacteria"/>
</dbReference>